<evidence type="ECO:0008006" key="3">
    <source>
        <dbReference type="Google" id="ProtNLM"/>
    </source>
</evidence>
<evidence type="ECO:0000313" key="2">
    <source>
        <dbReference type="Proteomes" id="UP000315750"/>
    </source>
</evidence>
<keyword evidence="2" id="KW-1185">Reference proteome</keyword>
<accession>A0A518ARP5</accession>
<sequence>MPITLTRNLQCWLAHFAAFRWTWRRMPHRYRPLLRAEFCAGDQFAEAMFLLNAGYRAAAVSTSRTAVERLLKRVALMCPGWRTLRRPQIHRLTEFLLAEGVISEQERRDFTSFGNMASSVVHGGDCNMRKATKIVAQGERIRASMLPILYNLVCTQPDTKREQAKSEWVELSKNRIADLDLPPIVGSVQEGGAPCKNA</sequence>
<dbReference type="AlphaFoldDB" id="A0A518ARP5"/>
<dbReference type="EMBL" id="CP036278">
    <property type="protein sequence ID" value="QDU57384.1"/>
    <property type="molecule type" value="Genomic_DNA"/>
</dbReference>
<gene>
    <name evidence="1" type="ORF">Pan181_35990</name>
</gene>
<proteinExistence type="predicted"/>
<evidence type="ECO:0000313" key="1">
    <source>
        <dbReference type="EMBL" id="QDU57384.1"/>
    </source>
</evidence>
<dbReference type="KEGG" id="amuc:Pan181_35990"/>
<name>A0A518ARP5_9BACT</name>
<reference evidence="1 2" key="1">
    <citation type="submission" date="2019-02" db="EMBL/GenBank/DDBJ databases">
        <title>Deep-cultivation of Planctomycetes and their phenomic and genomic characterization uncovers novel biology.</title>
        <authorList>
            <person name="Wiegand S."/>
            <person name="Jogler M."/>
            <person name="Boedeker C."/>
            <person name="Pinto D."/>
            <person name="Vollmers J."/>
            <person name="Rivas-Marin E."/>
            <person name="Kohn T."/>
            <person name="Peeters S.H."/>
            <person name="Heuer A."/>
            <person name="Rast P."/>
            <person name="Oberbeckmann S."/>
            <person name="Bunk B."/>
            <person name="Jeske O."/>
            <person name="Meyerdierks A."/>
            <person name="Storesund J.E."/>
            <person name="Kallscheuer N."/>
            <person name="Luecker S."/>
            <person name="Lage O.M."/>
            <person name="Pohl T."/>
            <person name="Merkel B.J."/>
            <person name="Hornburger P."/>
            <person name="Mueller R.-W."/>
            <person name="Bruemmer F."/>
            <person name="Labrenz M."/>
            <person name="Spormann A.M."/>
            <person name="Op den Camp H."/>
            <person name="Overmann J."/>
            <person name="Amann R."/>
            <person name="Jetten M.S.M."/>
            <person name="Mascher T."/>
            <person name="Medema M.H."/>
            <person name="Devos D.P."/>
            <person name="Kaster A.-K."/>
            <person name="Ovreas L."/>
            <person name="Rohde M."/>
            <person name="Galperin M.Y."/>
            <person name="Jogler C."/>
        </authorList>
    </citation>
    <scope>NUCLEOTIDE SEQUENCE [LARGE SCALE GENOMIC DNA]</scope>
    <source>
        <strain evidence="1 2">Pan181</strain>
    </source>
</reference>
<dbReference type="Proteomes" id="UP000315750">
    <property type="component" value="Chromosome"/>
</dbReference>
<protein>
    <recommendedName>
        <fullName evidence="3">HEPN domain protein</fullName>
    </recommendedName>
</protein>
<organism evidence="1 2">
    <name type="scientific">Aeoliella mucimassa</name>
    <dbReference type="NCBI Taxonomy" id="2527972"/>
    <lineage>
        <taxon>Bacteria</taxon>
        <taxon>Pseudomonadati</taxon>
        <taxon>Planctomycetota</taxon>
        <taxon>Planctomycetia</taxon>
        <taxon>Pirellulales</taxon>
        <taxon>Lacipirellulaceae</taxon>
        <taxon>Aeoliella</taxon>
    </lineage>
</organism>